<keyword evidence="8" id="KW-1185">Reference proteome</keyword>
<gene>
    <name evidence="7" type="ORF">ACFSC7_00045</name>
</gene>
<comment type="cofactor">
    <cofactor evidence="1">
        <name>FAD</name>
        <dbReference type="ChEBI" id="CHEBI:57692"/>
    </cofactor>
</comment>
<feature type="domain" description="FAD dependent oxidoreductase" evidence="6">
    <location>
        <begin position="7"/>
        <end position="370"/>
    </location>
</feature>
<proteinExistence type="inferred from homology"/>
<evidence type="ECO:0000256" key="3">
    <source>
        <dbReference type="ARBA" id="ARBA00022827"/>
    </source>
</evidence>
<evidence type="ECO:0000256" key="4">
    <source>
        <dbReference type="ARBA" id="ARBA00023002"/>
    </source>
</evidence>
<keyword evidence="3" id="KW-0274">FAD</keyword>
<dbReference type="RefSeq" id="WP_149894265.1">
    <property type="nucleotide sequence ID" value="NZ_JBHUFA010000001.1"/>
</dbReference>
<dbReference type="InterPro" id="IPR036188">
    <property type="entry name" value="FAD/NAD-bd_sf"/>
</dbReference>
<name>A0ABW4JPW9_9HYPH</name>
<evidence type="ECO:0000256" key="2">
    <source>
        <dbReference type="ARBA" id="ARBA00022630"/>
    </source>
</evidence>
<keyword evidence="4" id="KW-0560">Oxidoreductase</keyword>
<dbReference type="Gene3D" id="3.30.9.10">
    <property type="entry name" value="D-Amino Acid Oxidase, subunit A, domain 2"/>
    <property type="match status" value="1"/>
</dbReference>
<dbReference type="PANTHER" id="PTHR43104">
    <property type="entry name" value="L-2-HYDROXYGLUTARATE DEHYDROGENASE, MITOCHONDRIAL"/>
    <property type="match status" value="1"/>
</dbReference>
<dbReference type="Pfam" id="PF01266">
    <property type="entry name" value="DAO"/>
    <property type="match status" value="1"/>
</dbReference>
<dbReference type="InterPro" id="IPR006076">
    <property type="entry name" value="FAD-dep_OxRdtase"/>
</dbReference>
<comment type="caution">
    <text evidence="7">The sequence shown here is derived from an EMBL/GenBank/DDBJ whole genome shotgun (WGS) entry which is preliminary data.</text>
</comment>
<comment type="similarity">
    <text evidence="5">Belongs to the L2HGDH family.</text>
</comment>
<sequence length="373" mass="39073">MHDIQTIVIGAGAVGLAIGRELALKGREVMVLERHDLIGSETSARNSEVIHAGIYYPRGSLKARTCVEGKQMLYDFCAANRVGVERIGKLIVATSADQVGELEVIRAKARANGVEDLVLLSAAEAQALEPALACEAALLSPSTGIVDSHGFMLALQGELEAHGGQVVLNTPVEAVEALGGGGFRLTTGGAEGMEITCAELVIAAGHGAPGLAAGLVASLPDLAPPKAHFAKGSYFKLTGRAPFARLIYPMPEPGGLGVHLTLDLQHQARFGPDVEWVDARTLEEIDMRVDPARGDGFYGAIRRYWPDLADGALTPDYAGVRPKISGSGEAAADFRIDGAQSHGRDGLVLLYGIESPGLTASLALARIVSDHFC</sequence>
<dbReference type="Gene3D" id="3.50.50.60">
    <property type="entry name" value="FAD/NAD(P)-binding domain"/>
    <property type="match status" value="1"/>
</dbReference>
<accession>A0ABW4JPW9</accession>
<evidence type="ECO:0000256" key="1">
    <source>
        <dbReference type="ARBA" id="ARBA00001974"/>
    </source>
</evidence>
<dbReference type="SUPFAM" id="SSF51905">
    <property type="entry name" value="FAD/NAD(P)-binding domain"/>
    <property type="match status" value="1"/>
</dbReference>
<keyword evidence="2" id="KW-0285">Flavoprotein</keyword>
<dbReference type="EMBL" id="JBHUFA010000001">
    <property type="protein sequence ID" value="MFD1693895.1"/>
    <property type="molecule type" value="Genomic_DNA"/>
</dbReference>
<dbReference type="PANTHER" id="PTHR43104:SF4">
    <property type="entry name" value="L-2-HYDROXYGLUTARATE DEHYDROGENASE, MITOCHONDRIAL"/>
    <property type="match status" value="1"/>
</dbReference>
<protein>
    <submittedName>
        <fullName evidence="7">NAD(P)/FAD-dependent oxidoreductase</fullName>
    </submittedName>
</protein>
<dbReference type="Proteomes" id="UP001597327">
    <property type="component" value="Unassembled WGS sequence"/>
</dbReference>
<evidence type="ECO:0000313" key="7">
    <source>
        <dbReference type="EMBL" id="MFD1693895.1"/>
    </source>
</evidence>
<evidence type="ECO:0000256" key="5">
    <source>
        <dbReference type="ARBA" id="ARBA00037941"/>
    </source>
</evidence>
<evidence type="ECO:0000259" key="6">
    <source>
        <dbReference type="Pfam" id="PF01266"/>
    </source>
</evidence>
<organism evidence="7 8">
    <name type="scientific">Roseibium aestuarii</name>
    <dbReference type="NCBI Taxonomy" id="2600299"/>
    <lineage>
        <taxon>Bacteria</taxon>
        <taxon>Pseudomonadati</taxon>
        <taxon>Pseudomonadota</taxon>
        <taxon>Alphaproteobacteria</taxon>
        <taxon>Hyphomicrobiales</taxon>
        <taxon>Stappiaceae</taxon>
        <taxon>Roseibium</taxon>
    </lineage>
</organism>
<reference evidence="8" key="1">
    <citation type="journal article" date="2019" name="Int. J. Syst. Evol. Microbiol.">
        <title>The Global Catalogue of Microorganisms (GCM) 10K type strain sequencing project: providing services to taxonomists for standard genome sequencing and annotation.</title>
        <authorList>
            <consortium name="The Broad Institute Genomics Platform"/>
            <consortium name="The Broad Institute Genome Sequencing Center for Infectious Disease"/>
            <person name="Wu L."/>
            <person name="Ma J."/>
        </authorList>
    </citation>
    <scope>NUCLEOTIDE SEQUENCE [LARGE SCALE GENOMIC DNA]</scope>
    <source>
        <strain evidence="8">JCM 3369</strain>
    </source>
</reference>
<evidence type="ECO:0000313" key="8">
    <source>
        <dbReference type="Proteomes" id="UP001597327"/>
    </source>
</evidence>